<protein>
    <recommendedName>
        <fullName evidence="5">Calcineurin-like phosphoesterase domain-containing protein</fullName>
    </recommendedName>
</protein>
<dbReference type="Proteomes" id="UP000001396">
    <property type="component" value="Unassembled WGS sequence"/>
</dbReference>
<proteinExistence type="predicted"/>
<evidence type="ECO:0000313" key="4">
    <source>
        <dbReference type="Proteomes" id="UP000001396"/>
    </source>
</evidence>
<evidence type="ECO:0000256" key="1">
    <source>
        <dbReference type="SAM" id="Coils"/>
    </source>
</evidence>
<feature type="coiled-coil region" evidence="1">
    <location>
        <begin position="157"/>
        <end position="184"/>
    </location>
</feature>
<dbReference type="GO" id="GO:0016788">
    <property type="term" value="F:hydrolase activity, acting on ester bonds"/>
    <property type="evidence" value="ECO:0007669"/>
    <property type="project" value="TreeGrafter"/>
</dbReference>
<feature type="region of interest" description="Disordered" evidence="2">
    <location>
        <begin position="226"/>
        <end position="247"/>
    </location>
</feature>
<dbReference type="EMBL" id="ADBJ01000035">
    <property type="protein sequence ID" value="EFA79411.1"/>
    <property type="molecule type" value="Genomic_DNA"/>
</dbReference>
<dbReference type="STRING" id="670386.D3BH27"/>
<evidence type="ECO:0000313" key="3">
    <source>
        <dbReference type="EMBL" id="EFA79411.1"/>
    </source>
</evidence>
<dbReference type="AlphaFoldDB" id="D3BH27"/>
<feature type="coiled-coil region" evidence="1">
    <location>
        <begin position="248"/>
        <end position="303"/>
    </location>
</feature>
<keyword evidence="4" id="KW-1185">Reference proteome</keyword>
<dbReference type="PANTHER" id="PTHR32440:SF11">
    <property type="entry name" value="METALLOPHOSPHOESTERASE DOMAIN-CONTAINING PROTEIN"/>
    <property type="match status" value="1"/>
</dbReference>
<keyword evidence="1" id="KW-0175">Coiled coil</keyword>
<evidence type="ECO:0000256" key="2">
    <source>
        <dbReference type="SAM" id="MobiDB-lite"/>
    </source>
</evidence>
<dbReference type="SUPFAM" id="SSF56300">
    <property type="entry name" value="Metallo-dependent phosphatases"/>
    <property type="match status" value="1"/>
</dbReference>
<feature type="region of interest" description="Disordered" evidence="2">
    <location>
        <begin position="1"/>
        <end position="60"/>
    </location>
</feature>
<feature type="compositionally biased region" description="Basic and acidic residues" evidence="2">
    <location>
        <begin position="25"/>
        <end position="41"/>
    </location>
</feature>
<reference evidence="3 4" key="1">
    <citation type="journal article" date="2011" name="Genome Res.">
        <title>Phylogeny-wide analysis of social amoeba genomes highlights ancient origins for complex intercellular communication.</title>
        <authorList>
            <person name="Heidel A.J."/>
            <person name="Lawal H.M."/>
            <person name="Felder M."/>
            <person name="Schilde C."/>
            <person name="Helps N.R."/>
            <person name="Tunggal B."/>
            <person name="Rivero F."/>
            <person name="John U."/>
            <person name="Schleicher M."/>
            <person name="Eichinger L."/>
            <person name="Platzer M."/>
            <person name="Noegel A.A."/>
            <person name="Schaap P."/>
            <person name="Gloeckner G."/>
        </authorList>
    </citation>
    <scope>NUCLEOTIDE SEQUENCE [LARGE SCALE GENOMIC DNA]</scope>
    <source>
        <strain evidence="4">ATCC 26659 / Pp 5 / PN500</strain>
    </source>
</reference>
<dbReference type="PANTHER" id="PTHR32440">
    <property type="entry name" value="PHOSPHATASE DCR2-RELATED-RELATED"/>
    <property type="match status" value="1"/>
</dbReference>
<feature type="compositionally biased region" description="Low complexity" evidence="2">
    <location>
        <begin position="1"/>
        <end position="16"/>
    </location>
</feature>
<dbReference type="InterPro" id="IPR029052">
    <property type="entry name" value="Metallo-depent_PP-like"/>
</dbReference>
<organism evidence="3 4">
    <name type="scientific">Heterostelium pallidum (strain ATCC 26659 / Pp 5 / PN500)</name>
    <name type="common">Cellular slime mold</name>
    <name type="synonym">Polysphondylium pallidum</name>
    <dbReference type="NCBI Taxonomy" id="670386"/>
    <lineage>
        <taxon>Eukaryota</taxon>
        <taxon>Amoebozoa</taxon>
        <taxon>Evosea</taxon>
        <taxon>Eumycetozoa</taxon>
        <taxon>Dictyostelia</taxon>
        <taxon>Acytosteliales</taxon>
        <taxon>Acytosteliaceae</taxon>
        <taxon>Heterostelium</taxon>
    </lineage>
</organism>
<feature type="compositionally biased region" description="Low complexity" evidence="2">
    <location>
        <begin position="227"/>
        <end position="246"/>
    </location>
</feature>
<dbReference type="RefSeq" id="XP_020431532.1">
    <property type="nucleotide sequence ID" value="XM_020578663.1"/>
</dbReference>
<dbReference type="GeneID" id="31363310"/>
<gene>
    <name evidence="3" type="ORF">PPL_07829</name>
</gene>
<sequence>MESNNTNNNNLMINLNNGGGSGGENVKDHDINNDKDKKDYDESVGLNNSNNSSKEVENDIDENNNTMKIINVRDRIDCIRSEIEFLKGMYQVQYDSVQKKQFHYRCFKEISENLTVKLNQSNTNLAEYQLKIQLQQLTISKRNQKIYLLDLEKKKTIKQIIKLNNILTRLLQQFEQERIIYQEEEQMMNDSKDEVYTLISKSLSSITQQKEYILNVMKGYENEYKTTEPTTTSTSTMNESQSSTNELLDEKDRVLSDYIERNENLVNRINELQSNHQVNHASLESLKSEKLKLEVRLSDLNKQFINNQINKFSNGKDKLVFRSIKRDNYNNILNSDTFNDLNDDTSTFKIWSDTIEAVIWVLDSGDGSCPPPSGAAPWCNTYITESQVQWYVDTAKQLYSQQPAGGGNITWAAAYFHIPLQEYVDLYNNYVTYGWNNDSVACQPENAGLLQAFQTIGDVKFMSVGHNHGNDFCGTYEPSGIEMCFGRHSGYGGYGTWERGARVLEINRSKGQPVTYNTWITYETGERQYHQPIHQPYPINPKTSCTT</sequence>
<name>D3BH27_HETP5</name>
<comment type="caution">
    <text evidence="3">The sequence shown here is derived from an EMBL/GenBank/DDBJ whole genome shotgun (WGS) entry which is preliminary data.</text>
</comment>
<evidence type="ECO:0008006" key="5">
    <source>
        <dbReference type="Google" id="ProtNLM"/>
    </source>
</evidence>
<dbReference type="InParanoid" id="D3BH27"/>
<dbReference type="GO" id="GO:0005737">
    <property type="term" value="C:cytoplasm"/>
    <property type="evidence" value="ECO:0007669"/>
    <property type="project" value="TreeGrafter"/>
</dbReference>
<accession>D3BH27</accession>